<dbReference type="PANTHER" id="PTHR24394:SF48">
    <property type="entry name" value="ZINC FINGER PROTEIN 771"/>
    <property type="match status" value="1"/>
</dbReference>
<keyword evidence="8" id="KW-0539">Nucleus</keyword>
<name>A0AAW1L7E7_POPJA</name>
<dbReference type="SMART" id="SM00355">
    <property type="entry name" value="ZnF_C2H2"/>
    <property type="match status" value="2"/>
</dbReference>
<dbReference type="InterPro" id="IPR036236">
    <property type="entry name" value="Znf_C2H2_sf"/>
</dbReference>
<dbReference type="Gene3D" id="3.30.160.60">
    <property type="entry name" value="Classic Zinc Finger"/>
    <property type="match status" value="1"/>
</dbReference>
<comment type="caution">
    <text evidence="11">The sequence shown here is derived from an EMBL/GenBank/DDBJ whole genome shotgun (WGS) entry which is preliminary data.</text>
</comment>
<evidence type="ECO:0000256" key="9">
    <source>
        <dbReference type="PROSITE-ProRule" id="PRU00042"/>
    </source>
</evidence>
<keyword evidence="6" id="KW-0805">Transcription regulation</keyword>
<dbReference type="AlphaFoldDB" id="A0AAW1L7E7"/>
<keyword evidence="4 9" id="KW-0863">Zinc-finger</keyword>
<dbReference type="GO" id="GO:0003677">
    <property type="term" value="F:DNA binding"/>
    <property type="evidence" value="ECO:0007669"/>
    <property type="project" value="UniProtKB-KW"/>
</dbReference>
<dbReference type="Pfam" id="PF05605">
    <property type="entry name" value="zf-Di19"/>
    <property type="match status" value="1"/>
</dbReference>
<evidence type="ECO:0000313" key="11">
    <source>
        <dbReference type="EMBL" id="KAK9730043.1"/>
    </source>
</evidence>
<proteinExistence type="predicted"/>
<evidence type="ECO:0000256" key="3">
    <source>
        <dbReference type="ARBA" id="ARBA00022737"/>
    </source>
</evidence>
<evidence type="ECO:0000256" key="2">
    <source>
        <dbReference type="ARBA" id="ARBA00022723"/>
    </source>
</evidence>
<dbReference type="GO" id="GO:0000981">
    <property type="term" value="F:DNA-binding transcription factor activity, RNA polymerase II-specific"/>
    <property type="evidence" value="ECO:0007669"/>
    <property type="project" value="TreeGrafter"/>
</dbReference>
<dbReference type="InterPro" id="IPR013087">
    <property type="entry name" value="Znf_C2H2_type"/>
</dbReference>
<comment type="subcellular location">
    <subcellularLocation>
        <location evidence="1">Nucleus</location>
    </subcellularLocation>
</comment>
<keyword evidence="7" id="KW-0804">Transcription</keyword>
<accession>A0AAW1L7E7</accession>
<dbReference type="FunFam" id="3.30.160.60:FF:000414">
    <property type="entry name" value="Zinc finger protein 398"/>
    <property type="match status" value="1"/>
</dbReference>
<keyword evidence="3" id="KW-0677">Repeat</keyword>
<keyword evidence="2" id="KW-0479">Metal-binding</keyword>
<dbReference type="PROSITE" id="PS50157">
    <property type="entry name" value="ZINC_FINGER_C2H2_2"/>
    <property type="match status" value="1"/>
</dbReference>
<reference evidence="11 12" key="1">
    <citation type="journal article" date="2024" name="BMC Genomics">
        <title>De novo assembly and annotation of Popillia japonica's genome with initial clues to its potential as an invasive pest.</title>
        <authorList>
            <person name="Cucini C."/>
            <person name="Boschi S."/>
            <person name="Funari R."/>
            <person name="Cardaioli E."/>
            <person name="Iannotti N."/>
            <person name="Marturano G."/>
            <person name="Paoli F."/>
            <person name="Bruttini M."/>
            <person name="Carapelli A."/>
            <person name="Frati F."/>
            <person name="Nardi F."/>
        </authorList>
    </citation>
    <scope>NUCLEOTIDE SEQUENCE [LARGE SCALE GENOMIC DNA]</scope>
    <source>
        <strain evidence="11">DMR45628</strain>
    </source>
</reference>
<protein>
    <submittedName>
        <fullName evidence="11">Drought induced 19 protein (Di19), zinc-binding</fullName>
    </submittedName>
</protein>
<evidence type="ECO:0000256" key="4">
    <source>
        <dbReference type="ARBA" id="ARBA00022771"/>
    </source>
</evidence>
<gene>
    <name evidence="11" type="ORF">QE152_g15549</name>
</gene>
<dbReference type="EMBL" id="JASPKY010000154">
    <property type="protein sequence ID" value="KAK9730043.1"/>
    <property type="molecule type" value="Genomic_DNA"/>
</dbReference>
<evidence type="ECO:0000256" key="6">
    <source>
        <dbReference type="ARBA" id="ARBA00023015"/>
    </source>
</evidence>
<evidence type="ECO:0000256" key="5">
    <source>
        <dbReference type="ARBA" id="ARBA00022833"/>
    </source>
</evidence>
<dbReference type="PROSITE" id="PS00028">
    <property type="entry name" value="ZINC_FINGER_C2H2_1"/>
    <property type="match status" value="1"/>
</dbReference>
<dbReference type="PANTHER" id="PTHR24394">
    <property type="entry name" value="ZINC FINGER PROTEIN"/>
    <property type="match status" value="1"/>
</dbReference>
<keyword evidence="12" id="KW-1185">Reference proteome</keyword>
<feature type="domain" description="C2H2-type" evidence="10">
    <location>
        <begin position="32"/>
        <end position="59"/>
    </location>
</feature>
<dbReference type="GO" id="GO:0008270">
    <property type="term" value="F:zinc ion binding"/>
    <property type="evidence" value="ECO:0007669"/>
    <property type="project" value="UniProtKB-KW"/>
</dbReference>
<dbReference type="GO" id="GO:0005634">
    <property type="term" value="C:nucleus"/>
    <property type="evidence" value="ECO:0007669"/>
    <property type="project" value="UniProtKB-SubCell"/>
</dbReference>
<organism evidence="11 12">
    <name type="scientific">Popillia japonica</name>
    <name type="common">Japanese beetle</name>
    <dbReference type="NCBI Taxonomy" id="7064"/>
    <lineage>
        <taxon>Eukaryota</taxon>
        <taxon>Metazoa</taxon>
        <taxon>Ecdysozoa</taxon>
        <taxon>Arthropoda</taxon>
        <taxon>Hexapoda</taxon>
        <taxon>Insecta</taxon>
        <taxon>Pterygota</taxon>
        <taxon>Neoptera</taxon>
        <taxon>Endopterygota</taxon>
        <taxon>Coleoptera</taxon>
        <taxon>Polyphaga</taxon>
        <taxon>Scarabaeiformia</taxon>
        <taxon>Scarabaeidae</taxon>
        <taxon>Rutelinae</taxon>
        <taxon>Popillia</taxon>
    </lineage>
</organism>
<evidence type="ECO:0000256" key="7">
    <source>
        <dbReference type="ARBA" id="ARBA00023163"/>
    </source>
</evidence>
<dbReference type="SUPFAM" id="SSF57667">
    <property type="entry name" value="beta-beta-alpha zinc fingers"/>
    <property type="match status" value="1"/>
</dbReference>
<sequence length="100" mass="11833">MRVFNLINVSTCITGIYGRSLLLFVECKLRPFTCPTCLKSYTRKSNLSRHQRIECGQEKKMVCPICEQRFYYRSEVKNHALNKHGIYLNQLDAIERQMQQ</sequence>
<keyword evidence="5" id="KW-0862">Zinc</keyword>
<evidence type="ECO:0000259" key="10">
    <source>
        <dbReference type="PROSITE" id="PS50157"/>
    </source>
</evidence>
<evidence type="ECO:0000256" key="1">
    <source>
        <dbReference type="ARBA" id="ARBA00004123"/>
    </source>
</evidence>
<evidence type="ECO:0000313" key="12">
    <source>
        <dbReference type="Proteomes" id="UP001458880"/>
    </source>
</evidence>
<dbReference type="Proteomes" id="UP001458880">
    <property type="component" value="Unassembled WGS sequence"/>
</dbReference>
<dbReference type="InterPro" id="IPR008598">
    <property type="entry name" value="Di19_Zn-bd"/>
</dbReference>
<evidence type="ECO:0000256" key="8">
    <source>
        <dbReference type="ARBA" id="ARBA00023242"/>
    </source>
</evidence>